<evidence type="ECO:0000313" key="3">
    <source>
        <dbReference type="Proteomes" id="UP001236500"/>
    </source>
</evidence>
<dbReference type="EMBL" id="CP118605">
    <property type="protein sequence ID" value="WGL16836.1"/>
    <property type="molecule type" value="Genomic_DNA"/>
</dbReference>
<protein>
    <submittedName>
        <fullName evidence="2">DUF2141 domain-containing protein</fullName>
    </submittedName>
</protein>
<evidence type="ECO:0000256" key="1">
    <source>
        <dbReference type="SAM" id="SignalP"/>
    </source>
</evidence>
<keyword evidence="3" id="KW-1185">Reference proteome</keyword>
<keyword evidence="1" id="KW-0732">Signal</keyword>
<feature type="chain" id="PRO_5045584096" evidence="1">
    <location>
        <begin position="24"/>
        <end position="147"/>
    </location>
</feature>
<dbReference type="Proteomes" id="UP001236500">
    <property type="component" value="Chromosome"/>
</dbReference>
<feature type="signal peptide" evidence="1">
    <location>
        <begin position="1"/>
        <end position="23"/>
    </location>
</feature>
<dbReference type="RefSeq" id="WP_280320656.1">
    <property type="nucleotide sequence ID" value="NZ_CP118605.1"/>
</dbReference>
<reference evidence="2 3" key="1">
    <citation type="submission" date="2023-02" db="EMBL/GenBank/DDBJ databases">
        <title>Description and genomic characterization of Microbulbifer bruguierae sp. nov., isolated from the sediment of mangrove plant Bruguiera sexangula.</title>
        <authorList>
            <person name="Long M."/>
        </authorList>
    </citation>
    <scope>NUCLEOTIDE SEQUENCE [LARGE SCALE GENOMIC DNA]</scope>
    <source>
        <strain evidence="2 3">H12</strain>
    </source>
</reference>
<dbReference type="Pfam" id="PF09912">
    <property type="entry name" value="DUF2141"/>
    <property type="match status" value="1"/>
</dbReference>
<sequence>MLKQTIQAVCTTVLAVASVGVLAETSSLTLTVKNIQSTTGNLFINVFDSKETFLGDTKVLSKEVVLEGLLKDGAAVVELELPYGTYAIAVYHDDNANGKLDHGFFGIPSEPMGLSNNHVPKFGPPKFAKAAMEVAEPQQVTTIELID</sequence>
<dbReference type="InterPro" id="IPR018673">
    <property type="entry name" value="DUF2141"/>
</dbReference>
<gene>
    <name evidence="2" type="ORF">PVT68_00710</name>
</gene>
<evidence type="ECO:0000313" key="2">
    <source>
        <dbReference type="EMBL" id="WGL16836.1"/>
    </source>
</evidence>
<name>A0ABY8ND41_9GAMM</name>
<proteinExistence type="predicted"/>
<organism evidence="2 3">
    <name type="scientific">Microbulbifer bruguierae</name>
    <dbReference type="NCBI Taxonomy" id="3029061"/>
    <lineage>
        <taxon>Bacteria</taxon>
        <taxon>Pseudomonadati</taxon>
        <taxon>Pseudomonadota</taxon>
        <taxon>Gammaproteobacteria</taxon>
        <taxon>Cellvibrionales</taxon>
        <taxon>Microbulbiferaceae</taxon>
        <taxon>Microbulbifer</taxon>
    </lineage>
</organism>
<accession>A0ABY8ND41</accession>